<dbReference type="Pfam" id="PF07690">
    <property type="entry name" value="MFS_1"/>
    <property type="match status" value="1"/>
</dbReference>
<dbReference type="Gene3D" id="1.20.1250.20">
    <property type="entry name" value="MFS general substrate transporter like domains"/>
    <property type="match status" value="1"/>
</dbReference>
<keyword evidence="3 5" id="KW-1133">Transmembrane helix</keyword>
<feature type="transmembrane region" description="Helical" evidence="5">
    <location>
        <begin position="36"/>
        <end position="59"/>
    </location>
</feature>
<feature type="transmembrane region" description="Helical" evidence="5">
    <location>
        <begin position="268"/>
        <end position="288"/>
    </location>
</feature>
<dbReference type="EMBL" id="JBHMDG010000030">
    <property type="protein sequence ID" value="MFB9315249.1"/>
    <property type="molecule type" value="Genomic_DNA"/>
</dbReference>
<accession>A0ABV5KHZ4</accession>
<evidence type="ECO:0000313" key="8">
    <source>
        <dbReference type="Proteomes" id="UP001589750"/>
    </source>
</evidence>
<keyword evidence="2 5" id="KW-0812">Transmembrane</keyword>
<organism evidence="7 8">
    <name type="scientific">Nocardioides plantarum</name>
    <dbReference type="NCBI Taxonomy" id="29299"/>
    <lineage>
        <taxon>Bacteria</taxon>
        <taxon>Bacillati</taxon>
        <taxon>Actinomycetota</taxon>
        <taxon>Actinomycetes</taxon>
        <taxon>Propionibacteriales</taxon>
        <taxon>Nocardioidaceae</taxon>
        <taxon>Nocardioides</taxon>
    </lineage>
</organism>
<evidence type="ECO:0000256" key="5">
    <source>
        <dbReference type="SAM" id="Phobius"/>
    </source>
</evidence>
<feature type="transmembrane region" description="Helical" evidence="5">
    <location>
        <begin position="95"/>
        <end position="116"/>
    </location>
</feature>
<name>A0ABV5KHZ4_9ACTN</name>
<evidence type="ECO:0000313" key="7">
    <source>
        <dbReference type="EMBL" id="MFB9315249.1"/>
    </source>
</evidence>
<evidence type="ECO:0000256" key="4">
    <source>
        <dbReference type="ARBA" id="ARBA00023136"/>
    </source>
</evidence>
<evidence type="ECO:0000256" key="3">
    <source>
        <dbReference type="ARBA" id="ARBA00022989"/>
    </source>
</evidence>
<feature type="transmembrane region" description="Helical" evidence="5">
    <location>
        <begin position="236"/>
        <end position="256"/>
    </location>
</feature>
<comment type="subcellular location">
    <subcellularLocation>
        <location evidence="1">Cell membrane</location>
        <topology evidence="1">Multi-pass membrane protein</topology>
    </subcellularLocation>
</comment>
<dbReference type="InterPro" id="IPR020846">
    <property type="entry name" value="MFS_dom"/>
</dbReference>
<feature type="transmembrane region" description="Helical" evidence="5">
    <location>
        <begin position="158"/>
        <end position="178"/>
    </location>
</feature>
<dbReference type="PANTHER" id="PTHR42910">
    <property type="entry name" value="TRANSPORTER SCO4007-RELATED"/>
    <property type="match status" value="1"/>
</dbReference>
<evidence type="ECO:0000256" key="2">
    <source>
        <dbReference type="ARBA" id="ARBA00022692"/>
    </source>
</evidence>
<dbReference type="InterPro" id="IPR011701">
    <property type="entry name" value="MFS"/>
</dbReference>
<proteinExistence type="predicted"/>
<comment type="caution">
    <text evidence="7">The sequence shown here is derived from an EMBL/GenBank/DDBJ whole genome shotgun (WGS) entry which is preliminary data.</text>
</comment>
<sequence>MTRSRTLLFAVAGAAAVGNLYWAQPLLDEIAGSLDVPTALAGLLVTVTQVGYAVGIFLLVPLGDVLNRKRLIPLVMAVSGLALGGAAVAPSWATLFVALLLVGSTAVGAQLLIPLASELADPAERGRVVGTIASGALVGILLSRTVSGIVADLLGWRAIYVIAAVVSWALALTMARVIPALPARPAISYASLLRSVFTAIASRRAVPVTLVLGAATFGTFTLFWTALTFLLTAPPFSYSLSTIGLVGLAGLAGALIAQRAGRLHDRGLSVPVAGAALVLGIASLALAAVGSDSIVVLLIAIVAFDVAVQATMVLSQTRLLSIDPAARSRMNTAFITSNFIGGAIGSAAAGLLWHVGGWNAVLIGGVAALSIALLVWGLNRQALRVPAGR</sequence>
<feature type="transmembrane region" description="Helical" evidence="5">
    <location>
        <begin position="210"/>
        <end position="230"/>
    </location>
</feature>
<gene>
    <name evidence="7" type="ORF">ACFFRI_19535</name>
</gene>
<dbReference type="CDD" id="cd17324">
    <property type="entry name" value="MFS_NepI_like"/>
    <property type="match status" value="1"/>
</dbReference>
<dbReference type="InterPro" id="IPR036259">
    <property type="entry name" value="MFS_trans_sf"/>
</dbReference>
<dbReference type="SUPFAM" id="SSF103473">
    <property type="entry name" value="MFS general substrate transporter"/>
    <property type="match status" value="1"/>
</dbReference>
<dbReference type="Proteomes" id="UP001589750">
    <property type="component" value="Unassembled WGS sequence"/>
</dbReference>
<feature type="transmembrane region" description="Helical" evidence="5">
    <location>
        <begin position="335"/>
        <end position="354"/>
    </location>
</feature>
<feature type="transmembrane region" description="Helical" evidence="5">
    <location>
        <begin position="7"/>
        <end position="24"/>
    </location>
</feature>
<evidence type="ECO:0000259" key="6">
    <source>
        <dbReference type="PROSITE" id="PS50850"/>
    </source>
</evidence>
<dbReference type="RefSeq" id="WP_140009009.1">
    <property type="nucleotide sequence ID" value="NZ_JBHMDG010000030.1"/>
</dbReference>
<keyword evidence="8" id="KW-1185">Reference proteome</keyword>
<evidence type="ECO:0000256" key="1">
    <source>
        <dbReference type="ARBA" id="ARBA00004651"/>
    </source>
</evidence>
<feature type="transmembrane region" description="Helical" evidence="5">
    <location>
        <begin position="360"/>
        <end position="379"/>
    </location>
</feature>
<keyword evidence="4 5" id="KW-0472">Membrane</keyword>
<dbReference type="PANTHER" id="PTHR42910:SF1">
    <property type="entry name" value="MAJOR FACILITATOR SUPERFAMILY (MFS) PROFILE DOMAIN-CONTAINING PROTEIN"/>
    <property type="match status" value="1"/>
</dbReference>
<feature type="transmembrane region" description="Helical" evidence="5">
    <location>
        <begin position="71"/>
        <end position="89"/>
    </location>
</feature>
<reference evidence="7 8" key="1">
    <citation type="submission" date="2024-09" db="EMBL/GenBank/DDBJ databases">
        <authorList>
            <person name="Sun Q."/>
            <person name="Mori K."/>
        </authorList>
    </citation>
    <scope>NUCLEOTIDE SEQUENCE [LARGE SCALE GENOMIC DNA]</scope>
    <source>
        <strain evidence="7 8">JCM 9626</strain>
    </source>
</reference>
<feature type="domain" description="Major facilitator superfamily (MFS) profile" evidence="6">
    <location>
        <begin position="1"/>
        <end position="383"/>
    </location>
</feature>
<feature type="transmembrane region" description="Helical" evidence="5">
    <location>
        <begin position="128"/>
        <end position="146"/>
    </location>
</feature>
<feature type="transmembrane region" description="Helical" evidence="5">
    <location>
        <begin position="294"/>
        <end position="314"/>
    </location>
</feature>
<dbReference type="PROSITE" id="PS50850">
    <property type="entry name" value="MFS"/>
    <property type="match status" value="1"/>
</dbReference>
<protein>
    <submittedName>
        <fullName evidence="7">MFS transporter</fullName>
    </submittedName>
</protein>